<dbReference type="PANTHER" id="PTHR13123">
    <property type="entry name" value="LD30288P"/>
    <property type="match status" value="1"/>
</dbReference>
<comment type="pathway">
    <text evidence="3">Protein modification; protein ubiquitination.</text>
</comment>
<evidence type="ECO:0000256" key="7">
    <source>
        <dbReference type="ARBA" id="ARBA00037167"/>
    </source>
</evidence>
<dbReference type="InterPro" id="IPR036047">
    <property type="entry name" value="F-box-like_dom_sf"/>
</dbReference>
<dbReference type="PANTHER" id="PTHR13123:SF6">
    <property type="entry name" value="F-BOX ONLY PROTEIN 32"/>
    <property type="match status" value="1"/>
</dbReference>
<sequence length="249" mass="29574">MPFLGQDWRSPGQNWVKTEDGWKKTTLEENNKECFNKENLLISLGYEMSAKKRRKDLMNNNTKAPYFHREKWIYVHKGSTKERHGYCTLGEAFNRLDFCSAIKDTRRFNYVVRPTCTGMTLTDLPASLQLSIMDRLSDGRDLVSLGQVCPELGVLTEDRLLWKKLCHYHFTDRQIRRRLMVSDKGHLEWKKMYFKLSRCYPHREQYSDTLHFCTHCHILFWKDHPCTANNPENCTMSLSPQDFINLFNF</sequence>
<reference evidence="11" key="3">
    <citation type="submission" date="2025-09" db="UniProtKB">
        <authorList>
            <consortium name="Ensembl"/>
        </authorList>
    </citation>
    <scope>IDENTIFICATION</scope>
    <source>
        <strain evidence="11">Hd-rR</strain>
    </source>
</reference>
<evidence type="ECO:0000256" key="9">
    <source>
        <dbReference type="ARBA" id="ARBA00040059"/>
    </source>
</evidence>
<evidence type="ECO:0000256" key="4">
    <source>
        <dbReference type="ARBA" id="ARBA00022490"/>
    </source>
</evidence>
<reference evidence="11" key="2">
    <citation type="submission" date="2025-08" db="UniProtKB">
        <authorList>
            <consortium name="Ensembl"/>
        </authorList>
    </citation>
    <scope>IDENTIFICATION</scope>
    <source>
        <strain evidence="11">Hd-rR</strain>
    </source>
</reference>
<evidence type="ECO:0000256" key="3">
    <source>
        <dbReference type="ARBA" id="ARBA00004906"/>
    </source>
</evidence>
<dbReference type="eggNOG" id="KOG3926">
    <property type="taxonomic scope" value="Eukaryota"/>
</dbReference>
<proteinExistence type="predicted"/>
<reference evidence="11 12" key="1">
    <citation type="journal article" date="2007" name="Nature">
        <title>The medaka draft genome and insights into vertebrate genome evolution.</title>
        <authorList>
            <person name="Kasahara M."/>
            <person name="Naruse K."/>
            <person name="Sasaki S."/>
            <person name="Nakatani Y."/>
            <person name="Qu W."/>
            <person name="Ahsan B."/>
            <person name="Yamada T."/>
            <person name="Nagayasu Y."/>
            <person name="Doi K."/>
            <person name="Kasai Y."/>
            <person name="Jindo T."/>
            <person name="Kobayashi D."/>
            <person name="Shimada A."/>
            <person name="Toyoda A."/>
            <person name="Kuroki Y."/>
            <person name="Fujiyama A."/>
            <person name="Sasaki T."/>
            <person name="Shimizu A."/>
            <person name="Asakawa S."/>
            <person name="Shimizu N."/>
            <person name="Hashimoto S."/>
            <person name="Yang J."/>
            <person name="Lee Y."/>
            <person name="Matsushima K."/>
            <person name="Sugano S."/>
            <person name="Sakaizumi M."/>
            <person name="Narita T."/>
            <person name="Ohishi K."/>
            <person name="Haga S."/>
            <person name="Ohta F."/>
            <person name="Nomoto H."/>
            <person name="Nogata K."/>
            <person name="Morishita T."/>
            <person name="Endo T."/>
            <person name="Shin-I T."/>
            <person name="Takeda H."/>
            <person name="Morishita S."/>
            <person name="Kohara Y."/>
        </authorList>
    </citation>
    <scope>NUCLEOTIDE SEQUENCE [LARGE SCALE GENOMIC DNA]</scope>
    <source>
        <strain evidence="11 12">Hd-rR</strain>
    </source>
</reference>
<dbReference type="Pfam" id="PF12937">
    <property type="entry name" value="F-box-like"/>
    <property type="match status" value="1"/>
</dbReference>
<dbReference type="InterPro" id="IPR001810">
    <property type="entry name" value="F-box_dom"/>
</dbReference>
<comment type="function">
    <text evidence="7">Substrate recognition component of a SCF (SKP1-CUL1-F-box protein) E3 ubiquitin-protein ligase complex which mediates the ubiquitination and subsequent proteasomal degradation of target proteins. Probably recognizes and binds to phosphorylated target proteins during skeletal muscle atrophy. Recognizes TERF1.</text>
</comment>
<gene>
    <name evidence="11" type="primary">FBXO32</name>
    <name evidence="11" type="synonym">fbxo32</name>
</gene>
<accession>H2LM91</accession>
<evidence type="ECO:0000259" key="10">
    <source>
        <dbReference type="PROSITE" id="PS50181"/>
    </source>
</evidence>
<dbReference type="Ensembl" id="ENSORLT00000007162.2">
    <property type="protein sequence ID" value="ENSORLP00000007161.2"/>
    <property type="gene ID" value="ENSORLG00000005696.2"/>
</dbReference>
<keyword evidence="6" id="KW-0539">Nucleus</keyword>
<dbReference type="Bgee" id="ENSORLG00000005696">
    <property type="expression patterns" value="Expressed in animal zygote and 13 other cell types or tissues"/>
</dbReference>
<dbReference type="Proteomes" id="UP000001038">
    <property type="component" value="Chromosome 16"/>
</dbReference>
<evidence type="ECO:0000256" key="2">
    <source>
        <dbReference type="ARBA" id="ARBA00004496"/>
    </source>
</evidence>
<dbReference type="HOGENOM" id="CLU_065667_0_0_1"/>
<dbReference type="InterPro" id="IPR040394">
    <property type="entry name" value="FBX25/32"/>
</dbReference>
<evidence type="ECO:0000313" key="11">
    <source>
        <dbReference type="Ensembl" id="ENSORLP00000007161.2"/>
    </source>
</evidence>
<comment type="subunit">
    <text evidence="8">Part of the SCF (SKP1-CUL1-F-box) E3 ubiquitin-protein ligase complex SCF(FBXO32) formed of CUL1, SKP1, RBX1 and FBXO32.</text>
</comment>
<keyword evidence="12" id="KW-1185">Reference proteome</keyword>
<dbReference type="Gene3D" id="1.20.1280.50">
    <property type="match status" value="1"/>
</dbReference>
<evidence type="ECO:0000256" key="1">
    <source>
        <dbReference type="ARBA" id="ARBA00004123"/>
    </source>
</evidence>
<dbReference type="GeneTree" id="ENSGT00390000004915"/>
<feature type="domain" description="F-box" evidence="10">
    <location>
        <begin position="118"/>
        <end position="165"/>
    </location>
</feature>
<evidence type="ECO:0000256" key="6">
    <source>
        <dbReference type="ARBA" id="ARBA00023242"/>
    </source>
</evidence>
<dbReference type="GO" id="GO:0005634">
    <property type="term" value="C:nucleus"/>
    <property type="evidence" value="ECO:0007669"/>
    <property type="project" value="UniProtKB-SubCell"/>
</dbReference>
<comment type="subcellular location">
    <subcellularLocation>
        <location evidence="2">Cytoplasm</location>
    </subcellularLocation>
    <subcellularLocation>
        <location evidence="1">Nucleus</location>
    </subcellularLocation>
</comment>
<dbReference type="UniPathway" id="UPA00143"/>
<name>H2LM91_ORYLA</name>
<evidence type="ECO:0000256" key="5">
    <source>
        <dbReference type="ARBA" id="ARBA00022786"/>
    </source>
</evidence>
<dbReference type="GO" id="GO:0005737">
    <property type="term" value="C:cytoplasm"/>
    <property type="evidence" value="ECO:0007669"/>
    <property type="project" value="UniProtKB-SubCell"/>
</dbReference>
<dbReference type="SUPFAM" id="SSF81383">
    <property type="entry name" value="F-box domain"/>
    <property type="match status" value="1"/>
</dbReference>
<dbReference type="GO" id="GO:0016567">
    <property type="term" value="P:protein ubiquitination"/>
    <property type="evidence" value="ECO:0007669"/>
    <property type="project" value="UniProtKB-UniPathway"/>
</dbReference>
<protein>
    <recommendedName>
        <fullName evidence="9">F-box only protein 32</fullName>
    </recommendedName>
</protein>
<evidence type="ECO:0000256" key="8">
    <source>
        <dbReference type="ARBA" id="ARBA00038756"/>
    </source>
</evidence>
<keyword evidence="4" id="KW-0963">Cytoplasm</keyword>
<organism evidence="11 12">
    <name type="scientific">Oryzias latipes</name>
    <name type="common">Japanese rice fish</name>
    <name type="synonym">Japanese killifish</name>
    <dbReference type="NCBI Taxonomy" id="8090"/>
    <lineage>
        <taxon>Eukaryota</taxon>
        <taxon>Metazoa</taxon>
        <taxon>Chordata</taxon>
        <taxon>Craniata</taxon>
        <taxon>Vertebrata</taxon>
        <taxon>Euteleostomi</taxon>
        <taxon>Actinopterygii</taxon>
        <taxon>Neopterygii</taxon>
        <taxon>Teleostei</taxon>
        <taxon>Neoteleostei</taxon>
        <taxon>Acanthomorphata</taxon>
        <taxon>Ovalentaria</taxon>
        <taxon>Atherinomorphae</taxon>
        <taxon>Beloniformes</taxon>
        <taxon>Adrianichthyidae</taxon>
        <taxon>Oryziinae</taxon>
        <taxon>Oryzias</taxon>
    </lineage>
</organism>
<dbReference type="PROSITE" id="PS50181">
    <property type="entry name" value="FBOX"/>
    <property type="match status" value="1"/>
</dbReference>
<evidence type="ECO:0000313" key="12">
    <source>
        <dbReference type="Proteomes" id="UP000001038"/>
    </source>
</evidence>
<dbReference type="AlphaFoldDB" id="H2LM91"/>
<keyword evidence="5" id="KW-0833">Ubl conjugation pathway</keyword>